<dbReference type="InterPro" id="IPR003781">
    <property type="entry name" value="CoA-bd"/>
</dbReference>
<feature type="domain" description="CoA-binding" evidence="1">
    <location>
        <begin position="3"/>
        <end position="115"/>
    </location>
</feature>
<comment type="caution">
    <text evidence="2">The sequence shown here is derived from an EMBL/GenBank/DDBJ whole genome shotgun (WGS) entry which is preliminary data.</text>
</comment>
<evidence type="ECO:0000313" key="3">
    <source>
        <dbReference type="Proteomes" id="UP001179363"/>
    </source>
</evidence>
<evidence type="ECO:0000259" key="1">
    <source>
        <dbReference type="Pfam" id="PF13380"/>
    </source>
</evidence>
<dbReference type="Pfam" id="PF13380">
    <property type="entry name" value="CoA_binding_2"/>
    <property type="match status" value="1"/>
</dbReference>
<keyword evidence="3" id="KW-1185">Reference proteome</keyword>
<name>A0ABS9EDS8_9FLAO</name>
<gene>
    <name evidence="2" type="ORF">L1I30_04960</name>
</gene>
<dbReference type="Gene3D" id="3.40.50.720">
    <property type="entry name" value="NAD(P)-binding Rossmann-like Domain"/>
    <property type="match status" value="1"/>
</dbReference>
<proteinExistence type="predicted"/>
<organism evidence="2 3">
    <name type="scientific">Gillisia lutea</name>
    <dbReference type="NCBI Taxonomy" id="2909668"/>
    <lineage>
        <taxon>Bacteria</taxon>
        <taxon>Pseudomonadati</taxon>
        <taxon>Bacteroidota</taxon>
        <taxon>Flavobacteriia</taxon>
        <taxon>Flavobacteriales</taxon>
        <taxon>Flavobacteriaceae</taxon>
        <taxon>Gillisia</taxon>
    </lineage>
</organism>
<reference evidence="2" key="1">
    <citation type="submission" date="2022-01" db="EMBL/GenBank/DDBJ databases">
        <title>Gillisia lutea sp. nov., isolated from marine plastic residues from the Malvarosa beach (Valencia, Spain).</title>
        <authorList>
            <person name="Vidal-Verdu A."/>
            <person name="Molina-Menor E."/>
            <person name="Satari L."/>
            <person name="Pascual J."/>
            <person name="Pereto J."/>
            <person name="Porcar M."/>
        </authorList>
    </citation>
    <scope>NUCLEOTIDE SEQUENCE</scope>
    <source>
        <strain evidence="2">M10.2A</strain>
    </source>
</reference>
<dbReference type="EMBL" id="JAKGTH010000007">
    <property type="protein sequence ID" value="MCF4101005.1"/>
    <property type="molecule type" value="Genomic_DNA"/>
</dbReference>
<sequence>MKKKTLVLGASMNPSRYSNIAIKRLVSFQHPAVAVGLKNGEVEGVEITNEQKDFDGIDTITLYLNAQRQKEYYDYILSLEPKRVIFNPGTENPELYKLLRANKIHFESACTLVMLSTNQY</sequence>
<evidence type="ECO:0000313" key="2">
    <source>
        <dbReference type="EMBL" id="MCF4101005.1"/>
    </source>
</evidence>
<dbReference type="InterPro" id="IPR036291">
    <property type="entry name" value="NAD(P)-bd_dom_sf"/>
</dbReference>
<dbReference type="SUPFAM" id="SSF51735">
    <property type="entry name" value="NAD(P)-binding Rossmann-fold domains"/>
    <property type="match status" value="1"/>
</dbReference>
<dbReference type="Proteomes" id="UP001179363">
    <property type="component" value="Unassembled WGS sequence"/>
</dbReference>
<protein>
    <submittedName>
        <fullName evidence="2">CoA-binding protein</fullName>
    </submittedName>
</protein>
<dbReference type="RefSeq" id="WP_236133158.1">
    <property type="nucleotide sequence ID" value="NZ_JAKGTH010000007.1"/>
</dbReference>
<accession>A0ABS9EDS8</accession>